<evidence type="ECO:0000259" key="1">
    <source>
        <dbReference type="Pfam" id="PF12697"/>
    </source>
</evidence>
<name>A0ABW6DC60_9BACT</name>
<dbReference type="SUPFAM" id="SSF53474">
    <property type="entry name" value="alpha/beta-Hydrolases"/>
    <property type="match status" value="1"/>
</dbReference>
<comment type="caution">
    <text evidence="2">The sequence shown here is derived from an EMBL/GenBank/DDBJ whole genome shotgun (WGS) entry which is preliminary data.</text>
</comment>
<sequence length="234" mass="26111">MSAQLVFLHGFGEDARIWDDFIPSFTWAEKPIVPSFAHWTSAKSIADYAREILVSLPQDRKFTLVGHSMGGYIALEMAKLFPERIEKVVLLHSTALPDTAEKQINRDRTIEFLAKHGASVFIKSFVANLFAPDFVANNRELMDQLIARYQDLGAEGLISASRAMRDRADFTAFLRDTHIPFLFIHGDADPLISTDSILAIKAHHKCVILPGVGHQGVYEAPLACYDAIHSFIAD</sequence>
<dbReference type="Pfam" id="PF12697">
    <property type="entry name" value="Abhydrolase_6"/>
    <property type="match status" value="1"/>
</dbReference>
<dbReference type="Gene3D" id="3.40.50.1820">
    <property type="entry name" value="alpha/beta hydrolase"/>
    <property type="match status" value="1"/>
</dbReference>
<evidence type="ECO:0000313" key="2">
    <source>
        <dbReference type="EMBL" id="MFD3393302.1"/>
    </source>
</evidence>
<dbReference type="InterPro" id="IPR000073">
    <property type="entry name" value="AB_hydrolase_1"/>
</dbReference>
<dbReference type="EMBL" id="JBBKXZ010000001">
    <property type="protein sequence ID" value="MFD3393302.1"/>
    <property type="molecule type" value="Genomic_DNA"/>
</dbReference>
<keyword evidence="3" id="KW-1185">Reference proteome</keyword>
<protein>
    <submittedName>
        <fullName evidence="2">Alpha/beta hydrolase</fullName>
    </submittedName>
</protein>
<dbReference type="PANTHER" id="PTHR43798">
    <property type="entry name" value="MONOACYLGLYCEROL LIPASE"/>
    <property type="match status" value="1"/>
</dbReference>
<proteinExistence type="predicted"/>
<dbReference type="InterPro" id="IPR029058">
    <property type="entry name" value="AB_hydrolase_fold"/>
</dbReference>
<dbReference type="InterPro" id="IPR050266">
    <property type="entry name" value="AB_hydrolase_sf"/>
</dbReference>
<evidence type="ECO:0000313" key="3">
    <source>
        <dbReference type="Proteomes" id="UP001598138"/>
    </source>
</evidence>
<dbReference type="RefSeq" id="WP_377981928.1">
    <property type="nucleotide sequence ID" value="NZ_JBBKXZ010000001.1"/>
</dbReference>
<dbReference type="PRINTS" id="PR00111">
    <property type="entry name" value="ABHYDROLASE"/>
</dbReference>
<dbReference type="Proteomes" id="UP001598138">
    <property type="component" value="Unassembled WGS sequence"/>
</dbReference>
<keyword evidence="2" id="KW-0378">Hydrolase</keyword>
<gene>
    <name evidence="2" type="ORF">U0R10_01585</name>
</gene>
<organism evidence="2 3">
    <name type="scientific">Aquirufa avitistagni</name>
    <dbReference type="NCBI Taxonomy" id="3104728"/>
    <lineage>
        <taxon>Bacteria</taxon>
        <taxon>Pseudomonadati</taxon>
        <taxon>Bacteroidota</taxon>
        <taxon>Cytophagia</taxon>
        <taxon>Cytophagales</taxon>
        <taxon>Flectobacillaceae</taxon>
        <taxon>Aquirufa</taxon>
    </lineage>
</organism>
<feature type="domain" description="AB hydrolase-1" evidence="1">
    <location>
        <begin position="5"/>
        <end position="226"/>
    </location>
</feature>
<reference evidence="2 3" key="1">
    <citation type="submission" date="2024-03" db="EMBL/GenBank/DDBJ databases">
        <title>Aquirufa genome sequencing.</title>
        <authorList>
            <person name="Pitt A."/>
            <person name="Hahn M.W."/>
        </authorList>
    </citation>
    <scope>NUCLEOTIDE SEQUENCE [LARGE SCALE GENOMIC DNA]</scope>
    <source>
        <strain evidence="2 3">OSTEICH-129V</strain>
    </source>
</reference>
<accession>A0ABW6DC60</accession>
<dbReference type="GO" id="GO:0016787">
    <property type="term" value="F:hydrolase activity"/>
    <property type="evidence" value="ECO:0007669"/>
    <property type="project" value="UniProtKB-KW"/>
</dbReference>